<evidence type="ECO:0000256" key="3">
    <source>
        <dbReference type="ARBA" id="ARBA00023163"/>
    </source>
</evidence>
<dbReference type="RefSeq" id="WP_005861130.1">
    <property type="nucleotide sequence ID" value="NZ_AAYA01000011.1"/>
</dbReference>
<dbReference type="PANTHER" id="PTHR43537">
    <property type="entry name" value="TRANSCRIPTIONAL REGULATOR, GNTR FAMILY"/>
    <property type="match status" value="1"/>
</dbReference>
<dbReference type="Gene3D" id="1.20.120.530">
    <property type="entry name" value="GntR ligand-binding domain-like"/>
    <property type="match status" value="1"/>
</dbReference>
<protein>
    <submittedName>
        <fullName evidence="5">Transcriptional regulator, GntR family protein</fullName>
    </submittedName>
</protein>
<dbReference type="EMBL" id="AAYA01000011">
    <property type="protein sequence ID" value="EBA07036.1"/>
    <property type="molecule type" value="Genomic_DNA"/>
</dbReference>
<keyword evidence="6" id="KW-1185">Reference proteome</keyword>
<name>A3K6Q9_SAGS3</name>
<dbReference type="Pfam" id="PF07729">
    <property type="entry name" value="FCD"/>
    <property type="match status" value="1"/>
</dbReference>
<accession>A3K6Q9</accession>
<dbReference type="PANTHER" id="PTHR43537:SF53">
    <property type="entry name" value="HTH-TYPE TRANSCRIPTIONAL REPRESSOR NANR"/>
    <property type="match status" value="1"/>
</dbReference>
<dbReference type="InterPro" id="IPR036390">
    <property type="entry name" value="WH_DNA-bd_sf"/>
</dbReference>
<dbReference type="SMART" id="SM00345">
    <property type="entry name" value="HTH_GNTR"/>
    <property type="match status" value="1"/>
</dbReference>
<dbReference type="Pfam" id="PF00392">
    <property type="entry name" value="GntR"/>
    <property type="match status" value="1"/>
</dbReference>
<dbReference type="PROSITE" id="PS50949">
    <property type="entry name" value="HTH_GNTR"/>
    <property type="match status" value="1"/>
</dbReference>
<organism evidence="5 6">
    <name type="scientific">Sagittula stellata (strain ATCC 700073 / DSM 11524 / E-37)</name>
    <dbReference type="NCBI Taxonomy" id="388399"/>
    <lineage>
        <taxon>Bacteria</taxon>
        <taxon>Pseudomonadati</taxon>
        <taxon>Pseudomonadota</taxon>
        <taxon>Alphaproteobacteria</taxon>
        <taxon>Rhodobacterales</taxon>
        <taxon>Roseobacteraceae</taxon>
        <taxon>Sagittula</taxon>
    </lineage>
</organism>
<sequence>MARLNAAETDVYERIRTAIGDRQLLPGQRLREVELCRIFGTTRGTIRKVLARLAFDGLVDHQPNRGASVAQPTVKDAADLFVARHCIERATAHEAAARIDTVAAGRLRAHIEKEKAAHASGDRQSMIALSGEFHLLLAQISGNAILERYLADLIARESLIIQLYEIPDQGICSHDEHAGIVEALTGGDTDRLDAVIKAHIDGIAATLDLEPVHAERPSLEEIFKS</sequence>
<dbReference type="SUPFAM" id="SSF48008">
    <property type="entry name" value="GntR ligand-binding domain-like"/>
    <property type="match status" value="1"/>
</dbReference>
<proteinExistence type="predicted"/>
<evidence type="ECO:0000313" key="6">
    <source>
        <dbReference type="Proteomes" id="UP000005713"/>
    </source>
</evidence>
<dbReference type="GO" id="GO:0003677">
    <property type="term" value="F:DNA binding"/>
    <property type="evidence" value="ECO:0007669"/>
    <property type="project" value="UniProtKB-KW"/>
</dbReference>
<feature type="domain" description="HTH gntR-type" evidence="4">
    <location>
        <begin position="5"/>
        <end position="72"/>
    </location>
</feature>
<dbReference type="Proteomes" id="UP000005713">
    <property type="component" value="Unassembled WGS sequence"/>
</dbReference>
<keyword evidence="2" id="KW-0238">DNA-binding</keyword>
<dbReference type="Gene3D" id="1.10.10.10">
    <property type="entry name" value="Winged helix-like DNA-binding domain superfamily/Winged helix DNA-binding domain"/>
    <property type="match status" value="1"/>
</dbReference>
<dbReference type="InterPro" id="IPR008920">
    <property type="entry name" value="TF_FadR/GntR_C"/>
</dbReference>
<dbReference type="InterPro" id="IPR000524">
    <property type="entry name" value="Tscrpt_reg_HTH_GntR"/>
</dbReference>
<evidence type="ECO:0000313" key="5">
    <source>
        <dbReference type="EMBL" id="EBA07036.1"/>
    </source>
</evidence>
<dbReference type="OrthoDB" id="7618373at2"/>
<evidence type="ECO:0000259" key="4">
    <source>
        <dbReference type="PROSITE" id="PS50949"/>
    </source>
</evidence>
<dbReference type="SMART" id="SM00895">
    <property type="entry name" value="FCD"/>
    <property type="match status" value="1"/>
</dbReference>
<dbReference type="eggNOG" id="COG1802">
    <property type="taxonomic scope" value="Bacteria"/>
</dbReference>
<comment type="caution">
    <text evidence="5">The sequence shown here is derived from an EMBL/GenBank/DDBJ whole genome shotgun (WGS) entry which is preliminary data.</text>
</comment>
<keyword evidence="1" id="KW-0805">Transcription regulation</keyword>
<gene>
    <name evidence="5" type="ORF">SSE37_12601</name>
</gene>
<dbReference type="GO" id="GO:0003700">
    <property type="term" value="F:DNA-binding transcription factor activity"/>
    <property type="evidence" value="ECO:0007669"/>
    <property type="project" value="InterPro"/>
</dbReference>
<dbReference type="AlphaFoldDB" id="A3K6Q9"/>
<reference evidence="5 6" key="1">
    <citation type="submission" date="2006-06" db="EMBL/GenBank/DDBJ databases">
        <authorList>
            <person name="Moran M.A."/>
            <person name="Ferriera S."/>
            <person name="Johnson J."/>
            <person name="Kravitz S."/>
            <person name="Beeson K."/>
            <person name="Sutton G."/>
            <person name="Rogers Y.-H."/>
            <person name="Friedman R."/>
            <person name="Frazier M."/>
            <person name="Venter J.C."/>
        </authorList>
    </citation>
    <scope>NUCLEOTIDE SEQUENCE [LARGE SCALE GENOMIC DNA]</scope>
    <source>
        <strain evidence="5 6">E-37</strain>
    </source>
</reference>
<evidence type="ECO:0000256" key="1">
    <source>
        <dbReference type="ARBA" id="ARBA00023015"/>
    </source>
</evidence>
<dbReference type="InterPro" id="IPR036388">
    <property type="entry name" value="WH-like_DNA-bd_sf"/>
</dbReference>
<dbReference type="SUPFAM" id="SSF46785">
    <property type="entry name" value="Winged helix' DNA-binding domain"/>
    <property type="match status" value="1"/>
</dbReference>
<dbReference type="CDD" id="cd07377">
    <property type="entry name" value="WHTH_GntR"/>
    <property type="match status" value="1"/>
</dbReference>
<evidence type="ECO:0000256" key="2">
    <source>
        <dbReference type="ARBA" id="ARBA00023125"/>
    </source>
</evidence>
<dbReference type="InterPro" id="IPR011711">
    <property type="entry name" value="GntR_C"/>
</dbReference>
<keyword evidence="3" id="KW-0804">Transcription</keyword>